<keyword evidence="1" id="KW-1133">Transmembrane helix</keyword>
<evidence type="ECO:0000313" key="2">
    <source>
        <dbReference type="EMBL" id="ABG60242.1"/>
    </source>
</evidence>
<keyword evidence="3" id="KW-1185">Reference proteome</keyword>
<dbReference type="KEGG" id="chu:CHU_3001"/>
<proteinExistence type="predicted"/>
<feature type="transmembrane region" description="Helical" evidence="1">
    <location>
        <begin position="303"/>
        <end position="321"/>
    </location>
</feature>
<name>A0A6N4SV84_CYTH3</name>
<dbReference type="RefSeq" id="WP_011586352.1">
    <property type="nucleotide sequence ID" value="NC_008255.1"/>
</dbReference>
<keyword evidence="1" id="KW-0812">Transmembrane</keyword>
<feature type="transmembrane region" description="Helical" evidence="1">
    <location>
        <begin position="150"/>
        <end position="169"/>
    </location>
</feature>
<feature type="transmembrane region" description="Helical" evidence="1">
    <location>
        <begin position="330"/>
        <end position="348"/>
    </location>
</feature>
<feature type="transmembrane region" description="Helical" evidence="1">
    <location>
        <begin position="127"/>
        <end position="144"/>
    </location>
</feature>
<evidence type="ECO:0000256" key="1">
    <source>
        <dbReference type="SAM" id="Phobius"/>
    </source>
</evidence>
<dbReference type="EMBL" id="CP000383">
    <property type="protein sequence ID" value="ABG60242.1"/>
    <property type="molecule type" value="Genomic_DNA"/>
</dbReference>
<sequence>MLNKTLTNTVVISFYTLLSIFFTWPLLVHLHEGFISPDTMGDSSSYIWDVYIFKNNIANNNPLFHTEKVLSPIGGNLWMHGYMPGMCSFSLLFKNNFLGMNLYIMLHFILSAFGAYLLSMYLNKNKLISFIIGAAFSFSAYKMLRLTEHYTLVLTATIPFYILCFLKAFDFSTKSFLPVIISKKHFYLCILLGFLTILNDYYATFYLLYFSFAWFAFYKFYPYWINLSRIKKTGMLLILFIGMHLIIEPLVIHGFDDKGGIWWGGNMLAFFIPNDNSWLYNNASLEPLTSIAYRGMHNLENQLFLGYSIIFVGIILLYNFFKNNLPKETAPWIFITAIFFLLATPIIYFGSHKIIYSPTAIIHFIPFFNNIRCNTRTVMMIELTLPIIAGYFWAQTIARKPNILYSYALPVLLLFYMIVEFKPKPYNLLVNADAPAIYDAVAKSPNNKVLIMPTGVNDGLHHIGNFNNLEHFYQTIHKKSITGGYLSRVSDKVFESYQNDSIMNTLILLSENANYPFSIPSQSQITTFNNTFNVDMYLIKPDYINTNAEKYIIVLLKGKSFVITEKDGFKLYELK</sequence>
<dbReference type="Proteomes" id="UP000001822">
    <property type="component" value="Chromosome"/>
</dbReference>
<protein>
    <recommendedName>
        <fullName evidence="4">Glycosyltransferase RgtA/B/C/D-like domain-containing protein</fullName>
    </recommendedName>
</protein>
<evidence type="ECO:0000313" key="3">
    <source>
        <dbReference type="Proteomes" id="UP000001822"/>
    </source>
</evidence>
<evidence type="ECO:0008006" key="4">
    <source>
        <dbReference type="Google" id="ProtNLM"/>
    </source>
</evidence>
<feature type="transmembrane region" description="Helical" evidence="1">
    <location>
        <begin position="176"/>
        <end position="197"/>
    </location>
</feature>
<feature type="transmembrane region" description="Helical" evidence="1">
    <location>
        <begin position="100"/>
        <end position="118"/>
    </location>
</feature>
<feature type="transmembrane region" description="Helical" evidence="1">
    <location>
        <begin position="233"/>
        <end position="252"/>
    </location>
</feature>
<feature type="transmembrane region" description="Helical" evidence="1">
    <location>
        <begin position="12"/>
        <end position="30"/>
    </location>
</feature>
<dbReference type="OrthoDB" id="859744at2"/>
<feature type="transmembrane region" description="Helical" evidence="1">
    <location>
        <begin position="354"/>
        <end position="371"/>
    </location>
</feature>
<keyword evidence="1" id="KW-0472">Membrane</keyword>
<feature type="transmembrane region" description="Helical" evidence="1">
    <location>
        <begin position="403"/>
        <end position="419"/>
    </location>
</feature>
<dbReference type="AlphaFoldDB" id="A0A6N4SV84"/>
<accession>A0A6N4SV84</accession>
<organism evidence="2 3">
    <name type="scientific">Cytophaga hutchinsonii (strain ATCC 33406 / DSM 1761 / CIP 103989 / NBRC 15051 / NCIMB 9469 / D465)</name>
    <dbReference type="NCBI Taxonomy" id="269798"/>
    <lineage>
        <taxon>Bacteria</taxon>
        <taxon>Pseudomonadati</taxon>
        <taxon>Bacteroidota</taxon>
        <taxon>Cytophagia</taxon>
        <taxon>Cytophagales</taxon>
        <taxon>Cytophagaceae</taxon>
        <taxon>Cytophaga</taxon>
    </lineage>
</organism>
<gene>
    <name evidence="2" type="ordered locus">CHU_3001</name>
</gene>
<feature type="transmembrane region" description="Helical" evidence="1">
    <location>
        <begin position="203"/>
        <end position="221"/>
    </location>
</feature>
<reference evidence="2 3" key="1">
    <citation type="journal article" date="2007" name="Appl. Environ. Microbiol.">
        <title>Genome sequence of the cellulolytic gliding bacterium Cytophaga hutchinsonii.</title>
        <authorList>
            <person name="Xie G."/>
            <person name="Bruce D.C."/>
            <person name="Challacombe J.F."/>
            <person name="Chertkov O."/>
            <person name="Detter J.C."/>
            <person name="Gilna P."/>
            <person name="Han C.S."/>
            <person name="Lucas S."/>
            <person name="Misra M."/>
            <person name="Myers G.L."/>
            <person name="Richardson P."/>
            <person name="Tapia R."/>
            <person name="Thayer N."/>
            <person name="Thompson L.S."/>
            <person name="Brettin T.S."/>
            <person name="Henrissat B."/>
            <person name="Wilson D.B."/>
            <person name="McBride M.J."/>
        </authorList>
    </citation>
    <scope>NUCLEOTIDE SEQUENCE [LARGE SCALE GENOMIC DNA]</scope>
    <source>
        <strain evidence="3">ATCC 33406 / DSM 1761 / CIP 103989 / NBRC 15051 / NCIMB 9469 / D465</strain>
    </source>
</reference>